<feature type="transmembrane region" description="Helical" evidence="7">
    <location>
        <begin position="327"/>
        <end position="346"/>
    </location>
</feature>
<dbReference type="SUPFAM" id="SSF103473">
    <property type="entry name" value="MFS general substrate transporter"/>
    <property type="match status" value="1"/>
</dbReference>
<gene>
    <name evidence="9" type="ORF">SAMN05421732_11522</name>
</gene>
<keyword evidence="5 7" id="KW-1133">Transmembrane helix</keyword>
<keyword evidence="4 7" id="KW-0812">Transmembrane</keyword>
<dbReference type="PROSITE" id="PS50850">
    <property type="entry name" value="MFS"/>
    <property type="match status" value="1"/>
</dbReference>
<keyword evidence="10" id="KW-1185">Reference proteome</keyword>
<name>A0A1G6PV54_9GAMM</name>
<dbReference type="EMBL" id="FMYO01000015">
    <property type="protein sequence ID" value="SDC83406.1"/>
    <property type="molecule type" value="Genomic_DNA"/>
</dbReference>
<dbReference type="GO" id="GO:0022857">
    <property type="term" value="F:transmembrane transporter activity"/>
    <property type="evidence" value="ECO:0007669"/>
    <property type="project" value="InterPro"/>
</dbReference>
<dbReference type="PANTHER" id="PTHR23517">
    <property type="entry name" value="RESISTANCE PROTEIN MDTM, PUTATIVE-RELATED-RELATED"/>
    <property type="match status" value="1"/>
</dbReference>
<feature type="domain" description="Major facilitator superfamily (MFS) profile" evidence="8">
    <location>
        <begin position="1"/>
        <end position="379"/>
    </location>
</feature>
<feature type="transmembrane region" description="Helical" evidence="7">
    <location>
        <begin position="125"/>
        <end position="147"/>
    </location>
</feature>
<evidence type="ECO:0000256" key="1">
    <source>
        <dbReference type="ARBA" id="ARBA00004651"/>
    </source>
</evidence>
<feature type="transmembrane region" description="Helical" evidence="7">
    <location>
        <begin position="32"/>
        <end position="53"/>
    </location>
</feature>
<dbReference type="GO" id="GO:0005886">
    <property type="term" value="C:plasma membrane"/>
    <property type="evidence" value="ECO:0007669"/>
    <property type="project" value="UniProtKB-SubCell"/>
</dbReference>
<proteinExistence type="predicted"/>
<dbReference type="Pfam" id="PF07690">
    <property type="entry name" value="MFS_1"/>
    <property type="match status" value="1"/>
</dbReference>
<dbReference type="InterPro" id="IPR050171">
    <property type="entry name" value="MFS_Transporters"/>
</dbReference>
<evidence type="ECO:0000259" key="8">
    <source>
        <dbReference type="PROSITE" id="PS50850"/>
    </source>
</evidence>
<evidence type="ECO:0000313" key="9">
    <source>
        <dbReference type="EMBL" id="SDC83406.1"/>
    </source>
</evidence>
<dbReference type="Gene3D" id="1.20.1250.20">
    <property type="entry name" value="MFS general substrate transporter like domains"/>
    <property type="match status" value="1"/>
</dbReference>
<reference evidence="10" key="1">
    <citation type="submission" date="2016-09" db="EMBL/GenBank/DDBJ databases">
        <authorList>
            <person name="Varghese N."/>
            <person name="Submissions S."/>
        </authorList>
    </citation>
    <scope>NUCLEOTIDE SEQUENCE [LARGE SCALE GENOMIC DNA]</scope>
    <source>
        <strain evidence="10">ANC 4667</strain>
    </source>
</reference>
<evidence type="ECO:0000256" key="7">
    <source>
        <dbReference type="SAM" id="Phobius"/>
    </source>
</evidence>
<dbReference type="PANTHER" id="PTHR23517:SF13">
    <property type="entry name" value="MAJOR FACILITATOR SUPERFAMILY MFS_1"/>
    <property type="match status" value="1"/>
</dbReference>
<evidence type="ECO:0000256" key="6">
    <source>
        <dbReference type="ARBA" id="ARBA00023136"/>
    </source>
</evidence>
<evidence type="ECO:0000313" key="10">
    <source>
        <dbReference type="Proteomes" id="UP000243468"/>
    </source>
</evidence>
<feature type="transmembrane region" description="Helical" evidence="7">
    <location>
        <begin position="153"/>
        <end position="171"/>
    </location>
</feature>
<sequence>MVSLALCIGTMGTALASPLYPIYQQLWHLLPSHITYIFVTYMLGCLATLLFLGRTSNSIGFLKTLELGLVIITVGLLLSMFANNALWLSLGRFIIGIASGLMTTSALIGLMWSIPESHKSHAPQLSSVITAVGFGLGPLVGGLIAQFSATPLFTPYIPVIIGAVLCFIGLLRLPQPEFTAQAFSIAPRLERPEAQFRPEFYITGLTAFCAFAAFSLFASLSPSFVQVIIPWHGPLVSGLAITCILLISAMVQYFSRSIPARKCLNYGLYTLLFSLLILGLCMYLHWSFLFFISDVLLGVGHGLALIGAFGLIHAMTNPHNRAAVMSTYLFVAYLGTILPIIAVGYLADHFGLTAGVLSFCAAFCLLCLYLLIWHKKLRQKNTLLKPNLKTE</sequence>
<dbReference type="Proteomes" id="UP000243468">
    <property type="component" value="Unassembled WGS sequence"/>
</dbReference>
<evidence type="ECO:0000256" key="2">
    <source>
        <dbReference type="ARBA" id="ARBA00022448"/>
    </source>
</evidence>
<feature type="transmembrane region" description="Helical" evidence="7">
    <location>
        <begin position="266"/>
        <end position="289"/>
    </location>
</feature>
<evidence type="ECO:0000256" key="3">
    <source>
        <dbReference type="ARBA" id="ARBA00022475"/>
    </source>
</evidence>
<dbReference type="STRING" id="1226327.SAMN05421732_11522"/>
<dbReference type="InterPro" id="IPR020846">
    <property type="entry name" value="MFS_dom"/>
</dbReference>
<keyword evidence="6 7" id="KW-0472">Membrane</keyword>
<organism evidence="9 10">
    <name type="scientific">Acinetobacter kookii</name>
    <dbReference type="NCBI Taxonomy" id="1226327"/>
    <lineage>
        <taxon>Bacteria</taxon>
        <taxon>Pseudomonadati</taxon>
        <taxon>Pseudomonadota</taxon>
        <taxon>Gammaproteobacteria</taxon>
        <taxon>Moraxellales</taxon>
        <taxon>Moraxellaceae</taxon>
        <taxon>Acinetobacter</taxon>
    </lineage>
</organism>
<dbReference type="InterPro" id="IPR036259">
    <property type="entry name" value="MFS_trans_sf"/>
</dbReference>
<keyword evidence="3" id="KW-1003">Cell membrane</keyword>
<feature type="transmembrane region" description="Helical" evidence="7">
    <location>
        <begin position="295"/>
        <end position="315"/>
    </location>
</feature>
<evidence type="ECO:0000256" key="4">
    <source>
        <dbReference type="ARBA" id="ARBA00022692"/>
    </source>
</evidence>
<keyword evidence="2" id="KW-0813">Transport</keyword>
<dbReference type="InterPro" id="IPR011701">
    <property type="entry name" value="MFS"/>
</dbReference>
<protein>
    <submittedName>
        <fullName evidence="9">Predicted arabinose efflux permease, MFS family</fullName>
    </submittedName>
</protein>
<comment type="subcellular location">
    <subcellularLocation>
        <location evidence="1">Cell membrane</location>
        <topology evidence="1">Multi-pass membrane protein</topology>
    </subcellularLocation>
</comment>
<feature type="transmembrane region" description="Helical" evidence="7">
    <location>
        <begin position="200"/>
        <end position="229"/>
    </location>
</feature>
<feature type="transmembrane region" description="Helical" evidence="7">
    <location>
        <begin position="65"/>
        <end position="87"/>
    </location>
</feature>
<feature type="transmembrane region" description="Helical" evidence="7">
    <location>
        <begin position="93"/>
        <end position="113"/>
    </location>
</feature>
<dbReference type="OrthoDB" id="9810492at2"/>
<feature type="transmembrane region" description="Helical" evidence="7">
    <location>
        <begin position="352"/>
        <end position="372"/>
    </location>
</feature>
<dbReference type="AlphaFoldDB" id="A0A1G6PV54"/>
<feature type="transmembrane region" description="Helical" evidence="7">
    <location>
        <begin position="235"/>
        <end position="254"/>
    </location>
</feature>
<accession>A0A1G6PV54</accession>
<evidence type="ECO:0000256" key="5">
    <source>
        <dbReference type="ARBA" id="ARBA00022989"/>
    </source>
</evidence>